<comment type="caution">
    <text evidence="1">The sequence shown here is derived from an EMBL/GenBank/DDBJ whole genome shotgun (WGS) entry which is preliminary data.</text>
</comment>
<evidence type="ECO:0000313" key="2">
    <source>
        <dbReference type="Proteomes" id="UP000247973"/>
    </source>
</evidence>
<dbReference type="Pfam" id="PF13715">
    <property type="entry name" value="CarbopepD_reg_2"/>
    <property type="match status" value="1"/>
</dbReference>
<dbReference type="Gene3D" id="2.60.40.1120">
    <property type="entry name" value="Carboxypeptidase-like, regulatory domain"/>
    <property type="match status" value="1"/>
</dbReference>
<protein>
    <submittedName>
        <fullName evidence="1">Carboxypeptidase-like protein</fullName>
    </submittedName>
</protein>
<keyword evidence="2" id="KW-1185">Reference proteome</keyword>
<dbReference type="GO" id="GO:0004180">
    <property type="term" value="F:carboxypeptidase activity"/>
    <property type="evidence" value="ECO:0007669"/>
    <property type="project" value="UniProtKB-KW"/>
</dbReference>
<dbReference type="InterPro" id="IPR008969">
    <property type="entry name" value="CarboxyPept-like_regulatory"/>
</dbReference>
<dbReference type="OrthoDB" id="997022at2"/>
<dbReference type="RefSeq" id="WP_110308890.1">
    <property type="nucleotide sequence ID" value="NZ_QICL01000001.1"/>
</dbReference>
<name>A0A2V3PTK1_9BACT</name>
<keyword evidence="1" id="KW-0378">Hydrolase</keyword>
<reference evidence="1 2" key="1">
    <citation type="submission" date="2018-03" db="EMBL/GenBank/DDBJ databases">
        <title>Genomic Encyclopedia of Archaeal and Bacterial Type Strains, Phase II (KMG-II): from individual species to whole genera.</title>
        <authorList>
            <person name="Goeker M."/>
        </authorList>
    </citation>
    <scope>NUCLEOTIDE SEQUENCE [LARGE SCALE GENOMIC DNA]</scope>
    <source>
        <strain evidence="1 2">DSM 100214</strain>
    </source>
</reference>
<proteinExistence type="predicted"/>
<organism evidence="1 2">
    <name type="scientific">Dysgonomonas alginatilytica</name>
    <dbReference type="NCBI Taxonomy" id="1605892"/>
    <lineage>
        <taxon>Bacteria</taxon>
        <taxon>Pseudomonadati</taxon>
        <taxon>Bacteroidota</taxon>
        <taxon>Bacteroidia</taxon>
        <taxon>Bacteroidales</taxon>
        <taxon>Dysgonomonadaceae</taxon>
        <taxon>Dysgonomonas</taxon>
    </lineage>
</organism>
<dbReference type="EMBL" id="QICL01000001">
    <property type="protein sequence ID" value="PXV68909.1"/>
    <property type="molecule type" value="Genomic_DNA"/>
</dbReference>
<dbReference type="Proteomes" id="UP000247973">
    <property type="component" value="Unassembled WGS sequence"/>
</dbReference>
<gene>
    <name evidence="1" type="ORF">CLV62_101175</name>
</gene>
<keyword evidence="1" id="KW-0645">Protease</keyword>
<dbReference type="AlphaFoldDB" id="A0A2V3PTK1"/>
<keyword evidence="1" id="KW-0121">Carboxypeptidase</keyword>
<sequence length="123" mass="13805">MKSKLGIILVLLCAVSFYIYDQKDIKKTKQLEKETLISGKIVDIANDEPIQGASIAIQGTNPQSLSNANGEYAIMARKDQELVFRHAQYKSITIDAKDAKTIKMEATNPDDVKRIQDNFEKTE</sequence>
<evidence type="ECO:0000313" key="1">
    <source>
        <dbReference type="EMBL" id="PXV68909.1"/>
    </source>
</evidence>
<dbReference type="SUPFAM" id="SSF49464">
    <property type="entry name" value="Carboxypeptidase regulatory domain-like"/>
    <property type="match status" value="1"/>
</dbReference>
<accession>A0A2V3PTK1</accession>